<evidence type="ECO:0000313" key="3">
    <source>
        <dbReference type="Proteomes" id="UP001199054"/>
    </source>
</evidence>
<comment type="caution">
    <text evidence="2">The sequence shown here is derived from an EMBL/GenBank/DDBJ whole genome shotgun (WGS) entry which is preliminary data.</text>
</comment>
<protein>
    <submittedName>
        <fullName evidence="2">Trypsin-like peptidase domain-containing protein</fullName>
    </submittedName>
</protein>
<accession>A0ABS8B4Q7</accession>
<evidence type="ECO:0000259" key="1">
    <source>
        <dbReference type="Pfam" id="PF20703"/>
    </source>
</evidence>
<dbReference type="SUPFAM" id="SSF50494">
    <property type="entry name" value="Trypsin-like serine proteases"/>
    <property type="match status" value="1"/>
</dbReference>
<proteinExistence type="predicted"/>
<dbReference type="InterPro" id="IPR049052">
    <property type="entry name" value="nSTAND1"/>
</dbReference>
<dbReference type="Proteomes" id="UP001199054">
    <property type="component" value="Unassembled WGS sequence"/>
</dbReference>
<sequence>MSGSAEPPGGGAGPKSLDAALLRVRDGRGTAVGVGFLVSPGIALTCAHVVSAALGTPYDVPPPAGARIPLDAPLLPGAGSQSQVYASVESWVPPGGAGGATAGDVAVLRLTAPVPGARPLRMVQEQEVWGHPVRAFGFPAGRPDGVWHEAALLHRQGAGWIQANMTGKGYAVSRGFSGSPVWDDTLAGVVGMLVQAEAGEPAVSYLIPTEGLLQAWPGLAELTLAPSPFRSLTAFQEADAAVFHGRAAESASLADALGAQRWLTVVGPSGSGKSSLALAGIVPRRRAAGDAVAVLRPSLNKNPLTALAAALLPLLEPGLSESDRLLRLPGTAAHLAAGGLADVAAGLPEVRSGRARLLIVVDQFEELLALDATAADQLTAVLYDEDLPPTVRVLTTLRADFLEAALDRPRLGRTLGGGLHYLTPLGRDRLREVVTAPVEPVPGVAYEHGLVERILDDAGSGPGALPLLGFTLDRLWQQQNGGLLTHRAYDALGGVSGALSAYADQAWDAYVPDRDDKAARRLLTRLVRIPIGSAAATRRTVSRAELGADEWAFAQALAGTRLLVTDTDAEGTETVELAHEALITAWDRLADLTHANVAFLAWRETLRHEVRRWQDGGRAAALLPSAPTLAAARPWLEEHGGELTEAERAYLARGRTHLRLRRGLRSAAAAVAVLALVLGGLYAYASDQARQRQAYADSRALAQAAQDQAAADPARAAMLAMAAFRTAPTEEARNQLLRAYLAHSHADRLLSALPGPIGQFDSSRDGQVVLARSTSGRAVLFTHAASGTVRSELLAAKQVVTAVVAPDGTRAAFVSEDGGGGWFEVRPDADRIAGPVHPLPRISEGLVFGDPGRGVALSGDGRRLVRTTKSGLVWWDLDKDAMGGSVALPAETDGSVWFAPDHRTLLAGLWRGAGVEDGFRLMAFDPSAGPPREVVGQASAFLPSGDGSVAVVCRKEGDDAVYFRVRVADAGAEGEAFRTRGVCAARAVDASGRRAVLGDTRELQLLDLERREVVARTDAPRQSSSNSARLVAAGEGLRVVTMARDSSWIAYTAIWPAPATLSVGLQQLTKDGDRTISRLADGSALQLRPVLPDDDRLLAEVRRPQPYWKPEHSQRMPLSRDGKLLADRDATNSVTVYEVDTLRPVTRVTTAAVSGEDRFLCWFHGDGTLVTSADTVVQQWDPRSGQELARFDAAAEGATAFPYPADHQVAVLVPGDPEVKVVDLTTGRTVEKVPVPEDTYGVQFESSGRSFAVMRSGGIIEVWNRQPLRKELGPLPSIGDSARAQYVASFLGDGGRFVVAAASTVRTYRVGARNYVDAYDFGRAEDRFGGSARYQFMDMSADGRTVVHIAPSGSGGPLRLDPALWRRELCRIIGGREFTDEERRSLPVRIPDRQVCA</sequence>
<gene>
    <name evidence="2" type="ORF">LG632_09355</name>
</gene>
<reference evidence="2 3" key="1">
    <citation type="submission" date="2021-10" db="EMBL/GenBank/DDBJ databases">
        <title>Streptomyces sp. strain SMC 277, a novel streptomycete isolated from soil.</title>
        <authorList>
            <person name="Chanama M."/>
        </authorList>
    </citation>
    <scope>NUCLEOTIDE SEQUENCE [LARGE SCALE GENOMIC DNA]</scope>
    <source>
        <strain evidence="2 3">SMC 277</strain>
    </source>
</reference>
<dbReference type="InterPro" id="IPR027417">
    <property type="entry name" value="P-loop_NTPase"/>
</dbReference>
<feature type="domain" description="Novel STAND NTPase 1" evidence="1">
    <location>
        <begin position="228"/>
        <end position="619"/>
    </location>
</feature>
<dbReference type="SUPFAM" id="SSF69322">
    <property type="entry name" value="Tricorn protease domain 2"/>
    <property type="match status" value="1"/>
</dbReference>
<name>A0ABS8B4Q7_9ACTN</name>
<dbReference type="Gene3D" id="2.130.10.10">
    <property type="entry name" value="YVTN repeat-like/Quinoprotein amine dehydrogenase"/>
    <property type="match status" value="2"/>
</dbReference>
<dbReference type="EMBL" id="JAJAUY010000024">
    <property type="protein sequence ID" value="MCB5179591.1"/>
    <property type="molecule type" value="Genomic_DNA"/>
</dbReference>
<dbReference type="RefSeq" id="WP_226726430.1">
    <property type="nucleotide sequence ID" value="NZ_JAJAUY010000024.1"/>
</dbReference>
<dbReference type="Pfam" id="PF20703">
    <property type="entry name" value="nSTAND1"/>
    <property type="match status" value="1"/>
</dbReference>
<dbReference type="Gene3D" id="2.40.10.10">
    <property type="entry name" value="Trypsin-like serine proteases"/>
    <property type="match status" value="2"/>
</dbReference>
<dbReference type="InterPro" id="IPR015943">
    <property type="entry name" value="WD40/YVTN_repeat-like_dom_sf"/>
</dbReference>
<keyword evidence="3" id="KW-1185">Reference proteome</keyword>
<dbReference type="SUPFAM" id="SSF52540">
    <property type="entry name" value="P-loop containing nucleoside triphosphate hydrolases"/>
    <property type="match status" value="1"/>
</dbReference>
<dbReference type="InterPro" id="IPR009003">
    <property type="entry name" value="Peptidase_S1_PA"/>
</dbReference>
<dbReference type="Pfam" id="PF13365">
    <property type="entry name" value="Trypsin_2"/>
    <property type="match status" value="1"/>
</dbReference>
<organism evidence="2 3">
    <name type="scientific">Streptomyces antimicrobicus</name>
    <dbReference type="NCBI Taxonomy" id="2883108"/>
    <lineage>
        <taxon>Bacteria</taxon>
        <taxon>Bacillati</taxon>
        <taxon>Actinomycetota</taxon>
        <taxon>Actinomycetes</taxon>
        <taxon>Kitasatosporales</taxon>
        <taxon>Streptomycetaceae</taxon>
        <taxon>Streptomyces</taxon>
    </lineage>
</organism>
<evidence type="ECO:0000313" key="2">
    <source>
        <dbReference type="EMBL" id="MCB5179591.1"/>
    </source>
</evidence>
<dbReference type="InterPro" id="IPR043504">
    <property type="entry name" value="Peptidase_S1_PA_chymotrypsin"/>
</dbReference>